<accession>A0AAN6TI46</accession>
<dbReference type="EMBL" id="MU853336">
    <property type="protein sequence ID" value="KAK4114912.1"/>
    <property type="molecule type" value="Genomic_DNA"/>
</dbReference>
<dbReference type="GeneID" id="89934193"/>
<comment type="caution">
    <text evidence="1">The sequence shown here is derived from an EMBL/GenBank/DDBJ whole genome shotgun (WGS) entry which is preliminary data.</text>
</comment>
<protein>
    <submittedName>
        <fullName evidence="1">Uncharacterized protein</fullName>
    </submittedName>
</protein>
<organism evidence="1 2">
    <name type="scientific">Canariomyces notabilis</name>
    <dbReference type="NCBI Taxonomy" id="2074819"/>
    <lineage>
        <taxon>Eukaryota</taxon>
        <taxon>Fungi</taxon>
        <taxon>Dikarya</taxon>
        <taxon>Ascomycota</taxon>
        <taxon>Pezizomycotina</taxon>
        <taxon>Sordariomycetes</taxon>
        <taxon>Sordariomycetidae</taxon>
        <taxon>Sordariales</taxon>
        <taxon>Chaetomiaceae</taxon>
        <taxon>Canariomyces</taxon>
    </lineage>
</organism>
<dbReference type="AlphaFoldDB" id="A0AAN6TI46"/>
<gene>
    <name evidence="1" type="ORF">N656DRAFT_556485</name>
</gene>
<evidence type="ECO:0000313" key="2">
    <source>
        <dbReference type="Proteomes" id="UP001302812"/>
    </source>
</evidence>
<dbReference type="Proteomes" id="UP001302812">
    <property type="component" value="Unassembled WGS sequence"/>
</dbReference>
<reference evidence="1" key="1">
    <citation type="journal article" date="2023" name="Mol. Phylogenet. Evol.">
        <title>Genome-scale phylogeny and comparative genomics of the fungal order Sordariales.</title>
        <authorList>
            <person name="Hensen N."/>
            <person name="Bonometti L."/>
            <person name="Westerberg I."/>
            <person name="Brannstrom I.O."/>
            <person name="Guillou S."/>
            <person name="Cros-Aarteil S."/>
            <person name="Calhoun S."/>
            <person name="Haridas S."/>
            <person name="Kuo A."/>
            <person name="Mondo S."/>
            <person name="Pangilinan J."/>
            <person name="Riley R."/>
            <person name="LaButti K."/>
            <person name="Andreopoulos B."/>
            <person name="Lipzen A."/>
            <person name="Chen C."/>
            <person name="Yan M."/>
            <person name="Daum C."/>
            <person name="Ng V."/>
            <person name="Clum A."/>
            <person name="Steindorff A."/>
            <person name="Ohm R.A."/>
            <person name="Martin F."/>
            <person name="Silar P."/>
            <person name="Natvig D.O."/>
            <person name="Lalanne C."/>
            <person name="Gautier V."/>
            <person name="Ament-Velasquez S.L."/>
            <person name="Kruys A."/>
            <person name="Hutchinson M.I."/>
            <person name="Powell A.J."/>
            <person name="Barry K."/>
            <person name="Miller A.N."/>
            <person name="Grigoriev I.V."/>
            <person name="Debuchy R."/>
            <person name="Gladieux P."/>
            <person name="Hiltunen Thoren M."/>
            <person name="Johannesson H."/>
        </authorList>
    </citation>
    <scope>NUCLEOTIDE SEQUENCE</scope>
    <source>
        <strain evidence="1">CBS 508.74</strain>
    </source>
</reference>
<keyword evidence="2" id="KW-1185">Reference proteome</keyword>
<sequence length="120" mass="13690">MHKNTARLDRLALPNLPTHNARARPAWAAATAVLYASTLRIESRYFDVGGFQFLVWLACVGGRYCTVHAVVGRRNNRGRRNNKIPFYYLTFHPCQGRAQHRYYVHIATPRGSFSNYGHGV</sequence>
<proteinExistence type="predicted"/>
<name>A0AAN6TI46_9PEZI</name>
<dbReference type="RefSeq" id="XP_064672482.1">
    <property type="nucleotide sequence ID" value="XM_064810069.1"/>
</dbReference>
<reference evidence="1" key="2">
    <citation type="submission" date="2023-05" db="EMBL/GenBank/DDBJ databases">
        <authorList>
            <consortium name="Lawrence Berkeley National Laboratory"/>
            <person name="Steindorff A."/>
            <person name="Hensen N."/>
            <person name="Bonometti L."/>
            <person name="Westerberg I."/>
            <person name="Brannstrom I.O."/>
            <person name="Guillou S."/>
            <person name="Cros-Aarteil S."/>
            <person name="Calhoun S."/>
            <person name="Haridas S."/>
            <person name="Kuo A."/>
            <person name="Mondo S."/>
            <person name="Pangilinan J."/>
            <person name="Riley R."/>
            <person name="Labutti K."/>
            <person name="Andreopoulos B."/>
            <person name="Lipzen A."/>
            <person name="Chen C."/>
            <person name="Yanf M."/>
            <person name="Daum C."/>
            <person name="Ng V."/>
            <person name="Clum A."/>
            <person name="Ohm R."/>
            <person name="Martin F."/>
            <person name="Silar P."/>
            <person name="Natvig D."/>
            <person name="Lalanne C."/>
            <person name="Gautier V."/>
            <person name="Ament-Velasquez S.L."/>
            <person name="Kruys A."/>
            <person name="Hutchinson M.I."/>
            <person name="Powell A.J."/>
            <person name="Barry K."/>
            <person name="Miller A.N."/>
            <person name="Grigoriev I.V."/>
            <person name="Debuchy R."/>
            <person name="Gladieux P."/>
            <person name="Thoren M.H."/>
            <person name="Johannesson H."/>
        </authorList>
    </citation>
    <scope>NUCLEOTIDE SEQUENCE</scope>
    <source>
        <strain evidence="1">CBS 508.74</strain>
    </source>
</reference>
<evidence type="ECO:0000313" key="1">
    <source>
        <dbReference type="EMBL" id="KAK4114912.1"/>
    </source>
</evidence>